<dbReference type="AlphaFoldDB" id="A0AA51RAP1"/>
<proteinExistence type="predicted"/>
<keyword evidence="4 6" id="KW-1133">Transmembrane helix</keyword>
<feature type="transmembrane region" description="Helical" evidence="6">
    <location>
        <begin position="453"/>
        <end position="475"/>
    </location>
</feature>
<protein>
    <submittedName>
        <fullName evidence="7">Polysaccharide biosynthesis C-terminal domain-containing protein</fullName>
    </submittedName>
</protein>
<feature type="transmembrane region" description="Helical" evidence="6">
    <location>
        <begin position="396"/>
        <end position="416"/>
    </location>
</feature>
<dbReference type="Pfam" id="PF01943">
    <property type="entry name" value="Polysacc_synt"/>
    <property type="match status" value="1"/>
</dbReference>
<dbReference type="PANTHER" id="PTHR30250">
    <property type="entry name" value="PST FAMILY PREDICTED COLANIC ACID TRANSPORTER"/>
    <property type="match status" value="1"/>
</dbReference>
<dbReference type="GO" id="GO:0005886">
    <property type="term" value="C:plasma membrane"/>
    <property type="evidence" value="ECO:0007669"/>
    <property type="project" value="UniProtKB-SubCell"/>
</dbReference>
<sequence>MGIVIKQSAYASVINYIGVAIGAFTTMIVFPKFLTQEEFGLFRVVISMAIILSPFAQLGLPRSTLRYFPRFNTSPKAAGRFFTFVLILGFFTILLFILLFQLVDDWVFSFFQKNASDLVHQYWLIISLAVILVYISIIEAYYKAQLNVIIPTFMREIFLKASSGILALLYFFDIISFEWFLKYIVISYAVSLVVLVVILLLKKQLHFNFSIFQLKKPFVKEMLKYMVFIMAGAVGSVIVFQIDQLMVTGFMGTSYNAIYVIAFFMGTVIEIPRRSISQMSDAIIANAFENERIDEVKKIYKQSSINQLILGGFVFILVVINLDNIYAIMPKGDDYIDGKLVAVVIGISKLILMAFGVNSEIIISSKYYKSNIYFVLILAALTVLFNAILIPEFGLIGAALATLFSIFLYNLMKMIFIYHKLHFQPFSIHTVSAIAITVISFVILNYIPQFEDGILNAIYLSVIASIIFGLLMLIFKPSKEIDTIIKPIKDKFKS</sequence>
<accession>A0AA51RAP1</accession>
<feature type="transmembrane region" description="Helical" evidence="6">
    <location>
        <begin position="183"/>
        <end position="201"/>
    </location>
</feature>
<organism evidence="7 8">
    <name type="scientific">Marivirga arenosa</name>
    <dbReference type="NCBI Taxonomy" id="3059076"/>
    <lineage>
        <taxon>Bacteria</taxon>
        <taxon>Pseudomonadati</taxon>
        <taxon>Bacteroidota</taxon>
        <taxon>Cytophagia</taxon>
        <taxon>Cytophagales</taxon>
        <taxon>Marivirgaceae</taxon>
        <taxon>Marivirga</taxon>
    </lineage>
</organism>
<feature type="transmembrane region" description="Helical" evidence="6">
    <location>
        <begin position="308"/>
        <end position="328"/>
    </location>
</feature>
<reference evidence="7" key="1">
    <citation type="submission" date="2023-08" db="EMBL/GenBank/DDBJ databases">
        <title>Comparative genomics and taxonomic characterization of three novel marine species of genus Marivirga.</title>
        <authorList>
            <person name="Muhammad N."/>
            <person name="Kim S.-G."/>
        </authorList>
    </citation>
    <scope>NUCLEOTIDE SEQUENCE [LARGE SCALE GENOMIC DNA]</scope>
    <source>
        <strain evidence="7">ABR2-2</strain>
    </source>
</reference>
<dbReference type="RefSeq" id="WP_308357008.1">
    <property type="nucleotide sequence ID" value="NZ_CP129970.2"/>
</dbReference>
<comment type="subcellular location">
    <subcellularLocation>
        <location evidence="1">Cell membrane</location>
        <topology evidence="1">Multi-pass membrane protein</topology>
    </subcellularLocation>
</comment>
<feature type="transmembrane region" description="Helical" evidence="6">
    <location>
        <begin position="122"/>
        <end position="142"/>
    </location>
</feature>
<evidence type="ECO:0000313" key="7">
    <source>
        <dbReference type="EMBL" id="WMN06998.1"/>
    </source>
</evidence>
<dbReference type="EMBL" id="CP129970">
    <property type="protein sequence ID" value="WMN06998.1"/>
    <property type="molecule type" value="Genomic_DNA"/>
</dbReference>
<gene>
    <name evidence="7" type="ORF">QYS48_27430</name>
</gene>
<name>A0AA51RAP1_9BACT</name>
<feature type="transmembrane region" description="Helical" evidence="6">
    <location>
        <begin position="254"/>
        <end position="271"/>
    </location>
</feature>
<dbReference type="Proteomes" id="UP001244443">
    <property type="component" value="Chromosome"/>
</dbReference>
<evidence type="ECO:0000256" key="2">
    <source>
        <dbReference type="ARBA" id="ARBA00022475"/>
    </source>
</evidence>
<keyword evidence="2" id="KW-1003">Cell membrane</keyword>
<feature type="transmembrane region" description="Helical" evidence="6">
    <location>
        <begin position="340"/>
        <end position="359"/>
    </location>
</feature>
<keyword evidence="3 6" id="KW-0812">Transmembrane</keyword>
<dbReference type="InterPro" id="IPR002797">
    <property type="entry name" value="Polysacc_synth"/>
</dbReference>
<dbReference type="InterPro" id="IPR050833">
    <property type="entry name" value="Poly_Biosynth_Transport"/>
</dbReference>
<feature type="transmembrane region" description="Helical" evidence="6">
    <location>
        <begin position="222"/>
        <end position="242"/>
    </location>
</feature>
<dbReference type="PANTHER" id="PTHR30250:SF11">
    <property type="entry name" value="O-ANTIGEN TRANSPORTER-RELATED"/>
    <property type="match status" value="1"/>
</dbReference>
<feature type="transmembrane region" description="Helical" evidence="6">
    <location>
        <begin position="371"/>
        <end position="390"/>
    </location>
</feature>
<evidence type="ECO:0000256" key="1">
    <source>
        <dbReference type="ARBA" id="ARBA00004651"/>
    </source>
</evidence>
<keyword evidence="8" id="KW-1185">Reference proteome</keyword>
<evidence type="ECO:0000256" key="5">
    <source>
        <dbReference type="ARBA" id="ARBA00023136"/>
    </source>
</evidence>
<feature type="transmembrane region" description="Helical" evidence="6">
    <location>
        <begin position="40"/>
        <end position="60"/>
    </location>
</feature>
<feature type="transmembrane region" description="Helical" evidence="6">
    <location>
        <begin position="81"/>
        <end position="102"/>
    </location>
</feature>
<evidence type="ECO:0000256" key="4">
    <source>
        <dbReference type="ARBA" id="ARBA00022989"/>
    </source>
</evidence>
<feature type="transmembrane region" description="Helical" evidence="6">
    <location>
        <begin position="428"/>
        <end position="447"/>
    </location>
</feature>
<feature type="transmembrane region" description="Helical" evidence="6">
    <location>
        <begin position="12"/>
        <end position="34"/>
    </location>
</feature>
<evidence type="ECO:0000313" key="8">
    <source>
        <dbReference type="Proteomes" id="UP001244443"/>
    </source>
</evidence>
<evidence type="ECO:0000256" key="3">
    <source>
        <dbReference type="ARBA" id="ARBA00022692"/>
    </source>
</evidence>
<evidence type="ECO:0000256" key="6">
    <source>
        <dbReference type="SAM" id="Phobius"/>
    </source>
</evidence>
<feature type="transmembrane region" description="Helical" evidence="6">
    <location>
        <begin position="157"/>
        <end position="177"/>
    </location>
</feature>
<keyword evidence="5 6" id="KW-0472">Membrane</keyword>